<dbReference type="PRINTS" id="PR00143">
    <property type="entry name" value="CITRTSNTHASE"/>
</dbReference>
<proteinExistence type="inferred from homology"/>
<dbReference type="RefSeq" id="WP_129210872.1">
    <property type="nucleotide sequence ID" value="NZ_REGR01000001.1"/>
</dbReference>
<evidence type="ECO:0000256" key="5">
    <source>
        <dbReference type="ARBA" id="ARBA00049288"/>
    </source>
</evidence>
<dbReference type="Gene3D" id="1.10.580.10">
    <property type="entry name" value="Citrate Synthase, domain 1"/>
    <property type="match status" value="1"/>
</dbReference>
<evidence type="ECO:0000256" key="4">
    <source>
        <dbReference type="ARBA" id="ARBA00022679"/>
    </source>
</evidence>
<dbReference type="Gene3D" id="2.20.28.60">
    <property type="match status" value="1"/>
</dbReference>
<dbReference type="PROSITE" id="PS00480">
    <property type="entry name" value="CITRATE_SYNTHASE"/>
    <property type="match status" value="1"/>
</dbReference>
<dbReference type="PIRSF" id="PIRSF001369">
    <property type="entry name" value="Citrate_synth"/>
    <property type="match status" value="1"/>
</dbReference>
<evidence type="ECO:0000313" key="12">
    <source>
        <dbReference type="Proteomes" id="UP000290682"/>
    </source>
</evidence>
<dbReference type="InterPro" id="IPR016142">
    <property type="entry name" value="Citrate_synth-like_lrg_a-sub"/>
</dbReference>
<evidence type="ECO:0000256" key="10">
    <source>
        <dbReference type="SAM" id="Phobius"/>
    </source>
</evidence>
<keyword evidence="10" id="KW-0472">Membrane</keyword>
<dbReference type="InterPro" id="IPR024176">
    <property type="entry name" value="Citrate_synthase_bac-typ"/>
</dbReference>
<dbReference type="NCBIfam" id="TIGR01798">
    <property type="entry name" value="cit_synth_I"/>
    <property type="match status" value="1"/>
</dbReference>
<dbReference type="GO" id="GO:0036440">
    <property type="term" value="F:citrate synthase activity"/>
    <property type="evidence" value="ECO:0007669"/>
    <property type="project" value="UniProtKB-EC"/>
</dbReference>
<dbReference type="InterPro" id="IPR002020">
    <property type="entry name" value="Citrate_synthase"/>
</dbReference>
<evidence type="ECO:0000313" key="11">
    <source>
        <dbReference type="EMBL" id="RXZ45527.1"/>
    </source>
</evidence>
<keyword evidence="10" id="KW-0812">Transmembrane</keyword>
<dbReference type="EMBL" id="REGR01000001">
    <property type="protein sequence ID" value="RXZ45527.1"/>
    <property type="molecule type" value="Genomic_DNA"/>
</dbReference>
<sequence>METNRKVTLNYQEGQDALELPVLEGTLGPDVVDIRAFSKTGMFTFDPGFLATASCESKITFIDGDLGQLYYRGYPIEQLAENSDYLETCYLLIFGELPTQAQRAEFQKTVTRHTMVHDQLSRFFNGFRRDAHPMAMMVGVVGALSAFYQDSLDIGNPEHRRVTMYRLIAKIPTIAAMCYRYNQGLPFNFPRNDLSYTANFIHMMFATPCEPYEPNAVLVRALDRILTLHADHEQNASTSTVRLAGSSGANPFACIAAGIACLWGPAHGGANEAVLKMLDEIGDESNIEEFIDGVKDKRYKLMGFGHRVYKNMDPRAAIMRATCYEVLTELGLENDPKFKLAMKLEKLALEDNYFIERKLYPNVDFYSGIVLSALGIPVSMFTVIFALARTVGWISHWNEMISDPQQKIGRPRQLYNGAERRDYVPEDKR</sequence>
<dbReference type="PANTHER" id="PTHR42871">
    <property type="entry name" value="CITRATE SYNTHASE"/>
    <property type="match status" value="1"/>
</dbReference>
<name>A0ABY0FIY4_9NEIS</name>
<accession>A0ABY0FIY4</accession>
<keyword evidence="4 7" id="KW-0808">Transferase</keyword>
<evidence type="ECO:0000256" key="8">
    <source>
        <dbReference type="RuleBase" id="RU003370"/>
    </source>
</evidence>
<keyword evidence="12" id="KW-1185">Reference proteome</keyword>
<dbReference type="InterPro" id="IPR019810">
    <property type="entry name" value="Citrate_synthase_AS"/>
</dbReference>
<evidence type="ECO:0000256" key="2">
    <source>
        <dbReference type="ARBA" id="ARBA00010566"/>
    </source>
</evidence>
<dbReference type="Gene3D" id="1.10.230.10">
    <property type="entry name" value="Cytochrome P450-Terp, domain 2"/>
    <property type="match status" value="1"/>
</dbReference>
<keyword evidence="3 8" id="KW-0816">Tricarboxylic acid cycle</keyword>
<evidence type="ECO:0000256" key="6">
    <source>
        <dbReference type="NCBIfam" id="TIGR01798"/>
    </source>
</evidence>
<dbReference type="InterPro" id="IPR010953">
    <property type="entry name" value="Citrate_synthase_typ-I"/>
</dbReference>
<dbReference type="Pfam" id="PF00285">
    <property type="entry name" value="Citrate_synt"/>
    <property type="match status" value="1"/>
</dbReference>
<gene>
    <name evidence="11" type="primary">gltA</name>
    <name evidence="11" type="ORF">EBB06_01570</name>
</gene>
<comment type="pathway">
    <text evidence="1 8">Carbohydrate metabolism; tricarboxylic acid cycle; isocitrate from oxaloacetate: step 1/2.</text>
</comment>
<reference evidence="11 12" key="1">
    <citation type="submission" date="2018-10" db="EMBL/GenBank/DDBJ databases">
        <title>Draft genome of Fastidiocella sp. strain 375T, a bacterium isolated from a karstic cave dripping water.</title>
        <authorList>
            <person name="Coelho C."/>
            <person name="Verissimo A."/>
            <person name="Tiago I."/>
        </authorList>
    </citation>
    <scope>NUCLEOTIDE SEQUENCE [LARGE SCALE GENOMIC DNA]</scope>
    <source>
        <strain evidence="11 12">CAVE-375</strain>
    </source>
</reference>
<evidence type="ECO:0000256" key="1">
    <source>
        <dbReference type="ARBA" id="ARBA00004751"/>
    </source>
</evidence>
<dbReference type="InterPro" id="IPR016143">
    <property type="entry name" value="Citrate_synth-like_sm_a-sub"/>
</dbReference>
<comment type="similarity">
    <text evidence="2 7 9">Belongs to the citrate synthase family.</text>
</comment>
<dbReference type="NCBIfam" id="NF004126">
    <property type="entry name" value="PRK05614.1"/>
    <property type="match status" value="1"/>
</dbReference>
<dbReference type="CDD" id="cd06114">
    <property type="entry name" value="EcCS_like"/>
    <property type="match status" value="1"/>
</dbReference>
<protein>
    <recommendedName>
        <fullName evidence="6 7">Citrate synthase</fullName>
    </recommendedName>
</protein>
<keyword evidence="11" id="KW-0012">Acyltransferase</keyword>
<evidence type="ECO:0000256" key="3">
    <source>
        <dbReference type="ARBA" id="ARBA00022532"/>
    </source>
</evidence>
<dbReference type="PANTHER" id="PTHR42871:SF1">
    <property type="entry name" value="CITRATE SYNTHASE"/>
    <property type="match status" value="1"/>
</dbReference>
<evidence type="ECO:0000256" key="7">
    <source>
        <dbReference type="PIRNR" id="PIRNR001369"/>
    </source>
</evidence>
<dbReference type="SUPFAM" id="SSF48256">
    <property type="entry name" value="Citrate synthase"/>
    <property type="match status" value="1"/>
</dbReference>
<evidence type="ECO:0000256" key="9">
    <source>
        <dbReference type="RuleBase" id="RU003406"/>
    </source>
</evidence>
<organism evidence="11 12">
    <name type="scientific">Crenobacter cavernae</name>
    <dbReference type="NCBI Taxonomy" id="2290923"/>
    <lineage>
        <taxon>Bacteria</taxon>
        <taxon>Pseudomonadati</taxon>
        <taxon>Pseudomonadota</taxon>
        <taxon>Betaproteobacteria</taxon>
        <taxon>Neisseriales</taxon>
        <taxon>Neisseriaceae</taxon>
        <taxon>Crenobacter</taxon>
    </lineage>
</organism>
<keyword evidence="10" id="KW-1133">Transmembrane helix</keyword>
<feature type="transmembrane region" description="Helical" evidence="10">
    <location>
        <begin position="365"/>
        <end position="388"/>
    </location>
</feature>
<comment type="caution">
    <text evidence="11">The sequence shown here is derived from an EMBL/GenBank/DDBJ whole genome shotgun (WGS) entry which is preliminary data.</text>
</comment>
<dbReference type="InterPro" id="IPR036969">
    <property type="entry name" value="Citrate_synthase_sf"/>
</dbReference>
<comment type="catalytic activity">
    <reaction evidence="5 8">
        <text>oxaloacetate + acetyl-CoA + H2O = citrate + CoA + H(+)</text>
        <dbReference type="Rhea" id="RHEA:16845"/>
        <dbReference type="ChEBI" id="CHEBI:15377"/>
        <dbReference type="ChEBI" id="CHEBI:15378"/>
        <dbReference type="ChEBI" id="CHEBI:16452"/>
        <dbReference type="ChEBI" id="CHEBI:16947"/>
        <dbReference type="ChEBI" id="CHEBI:57287"/>
        <dbReference type="ChEBI" id="CHEBI:57288"/>
        <dbReference type="EC" id="2.3.3.16"/>
    </reaction>
</comment>
<dbReference type="Proteomes" id="UP000290682">
    <property type="component" value="Unassembled WGS sequence"/>
</dbReference>